<keyword evidence="2" id="KW-0812">Transmembrane</keyword>
<evidence type="ECO:0000313" key="4">
    <source>
        <dbReference type="EMBL" id="CAG8445250.1"/>
    </source>
</evidence>
<feature type="transmembrane region" description="Helical" evidence="2">
    <location>
        <begin position="817"/>
        <end position="837"/>
    </location>
</feature>
<evidence type="ECO:0000256" key="1">
    <source>
        <dbReference type="SAM" id="MobiDB-lite"/>
    </source>
</evidence>
<feature type="transmembrane region" description="Helical" evidence="2">
    <location>
        <begin position="688"/>
        <end position="709"/>
    </location>
</feature>
<dbReference type="AlphaFoldDB" id="A0A9N8VC93"/>
<evidence type="ECO:0000313" key="5">
    <source>
        <dbReference type="Proteomes" id="UP000789831"/>
    </source>
</evidence>
<keyword evidence="2" id="KW-1133">Transmembrane helix</keyword>
<evidence type="ECO:0000256" key="3">
    <source>
        <dbReference type="SAM" id="SignalP"/>
    </source>
</evidence>
<feature type="chain" id="PRO_5040200332" evidence="3">
    <location>
        <begin position="24"/>
        <end position="957"/>
    </location>
</feature>
<dbReference type="Proteomes" id="UP000789831">
    <property type="component" value="Unassembled WGS sequence"/>
</dbReference>
<feature type="transmembrane region" description="Helical" evidence="2">
    <location>
        <begin position="744"/>
        <end position="767"/>
    </location>
</feature>
<dbReference type="OrthoDB" id="2417740at2759"/>
<accession>A0A9N8VC93</accession>
<organism evidence="4 5">
    <name type="scientific">Ambispora gerdemannii</name>
    <dbReference type="NCBI Taxonomy" id="144530"/>
    <lineage>
        <taxon>Eukaryota</taxon>
        <taxon>Fungi</taxon>
        <taxon>Fungi incertae sedis</taxon>
        <taxon>Mucoromycota</taxon>
        <taxon>Glomeromycotina</taxon>
        <taxon>Glomeromycetes</taxon>
        <taxon>Archaeosporales</taxon>
        <taxon>Ambisporaceae</taxon>
        <taxon>Ambispora</taxon>
    </lineage>
</organism>
<feature type="signal peptide" evidence="3">
    <location>
        <begin position="1"/>
        <end position="23"/>
    </location>
</feature>
<evidence type="ECO:0000256" key="2">
    <source>
        <dbReference type="SAM" id="Phobius"/>
    </source>
</evidence>
<keyword evidence="5" id="KW-1185">Reference proteome</keyword>
<reference evidence="4" key="1">
    <citation type="submission" date="2021-06" db="EMBL/GenBank/DDBJ databases">
        <authorList>
            <person name="Kallberg Y."/>
            <person name="Tangrot J."/>
            <person name="Rosling A."/>
        </authorList>
    </citation>
    <scope>NUCLEOTIDE SEQUENCE</scope>
    <source>
        <strain evidence="4">MT106</strain>
    </source>
</reference>
<dbReference type="EMBL" id="CAJVPL010000091">
    <property type="protein sequence ID" value="CAG8445250.1"/>
    <property type="molecule type" value="Genomic_DNA"/>
</dbReference>
<proteinExistence type="predicted"/>
<keyword evidence="3" id="KW-0732">Signal</keyword>
<comment type="caution">
    <text evidence="4">The sequence shown here is derived from an EMBL/GenBank/DDBJ whole genome shotgun (WGS) entry which is preliminary data.</text>
</comment>
<feature type="transmembrane region" description="Helical" evidence="2">
    <location>
        <begin position="858"/>
        <end position="877"/>
    </location>
</feature>
<keyword evidence="2" id="KW-0472">Membrane</keyword>
<feature type="region of interest" description="Disordered" evidence="1">
    <location>
        <begin position="923"/>
        <end position="957"/>
    </location>
</feature>
<name>A0A9N8VC93_9GLOM</name>
<feature type="transmembrane region" description="Helical" evidence="2">
    <location>
        <begin position="716"/>
        <end position="738"/>
    </location>
</feature>
<gene>
    <name evidence="4" type="ORF">AGERDE_LOCUS1364</name>
</gene>
<protein>
    <submittedName>
        <fullName evidence="4">6034_t:CDS:1</fullName>
    </submittedName>
</protein>
<sequence>MSRTFSICSFILLLLSLSPPLLINKSPTKAQAYNIYKFTETDPGLIAQSSQHFNDLSFFLWLAKQNPNNTCIQSRQYFRIIRLDLSVIRIDIDLPSPMQSLVCEKWGNKVFSKVLKLPYFLVSYINATKKIGTDNDYNYHRVGLLMDLDGTVKDSFQMTPIQDFASSGILVENLKPDNGFLWLYSVSMNNTLGWIKYSTVNENGKITQLSSGNFSIAAHSAIPFAMLDGGYGLAYALNKTHETQSNKDNISEALFANWEVYVTFLRPAAKEFMTPFLLYGTTQQLSKLYVYSCNSPYDADGFKCLLRIETGSGNKTQVLFKQVWFLTSGSVYKIEDIPLANSKDEVNDISTLFYGGFLMTIYNKKGIDNSSVTGFIYDSKGIVNEKWDIPDNVRVSDVYDVLPNNSLWGISNVTDTSFSIVTTDLKRFNDDKGYGNPKINSTTPEINANVTDTLKNITLTFLKPVVQSTGNISIYQTDINGEDLLRQTIYGLSGFVSTTDNDYSVSIQIFPSTFNQPGANYYVLMDNDFVRDKELAEPILGIKKNGYRLHRSDNDSDRYSDGTTCLLRLTTEGSGYFKSLSKENKNLFFTDIRNELIRITPIEANRLSTSKRWQQDSKTASQQVLMEFKVEALQNSKINTKRIITDIDFLVRFKAYTPIALSNSTYLLDEDYGFTSAPNLWEKLKYKLFYLGGGIILVCTAFLFGYFRYPEGNNSIVFQFALIFVDFTFDILFIINNGQDVSNLFYPSIIILCLSISFNGILVFLIILRETAQNYEFSKWFHSNMRITTIFTIISGADADAIRIIGSRFAGLKMFSAPFSIKATGWIFWGSFATLFIEDIPQFTIQILYQKYTIAYDIIPFLTLVISSVILVNNLIFRTFHAFHYCRNRGEYTPTSQNLHEEDITGIYDVPISSAPKEPLHIGTAPGSGLGSPKVTSFESARRTGGSSVNGSTHVHG</sequence>
<feature type="compositionally biased region" description="Polar residues" evidence="1">
    <location>
        <begin position="934"/>
        <end position="957"/>
    </location>
</feature>